<comment type="caution">
    <text evidence="3">The sequence shown here is derived from an EMBL/GenBank/DDBJ whole genome shotgun (WGS) entry which is preliminary data.</text>
</comment>
<feature type="domain" description="HEPN" evidence="2">
    <location>
        <begin position="13"/>
        <end position="127"/>
    </location>
</feature>
<dbReference type="Proteomes" id="UP000664034">
    <property type="component" value="Unassembled WGS sequence"/>
</dbReference>
<organism evidence="3 4">
    <name type="scientific">Fibrella rubiginis</name>
    <dbReference type="NCBI Taxonomy" id="2817060"/>
    <lineage>
        <taxon>Bacteria</taxon>
        <taxon>Pseudomonadati</taxon>
        <taxon>Bacteroidota</taxon>
        <taxon>Cytophagia</taxon>
        <taxon>Cytophagales</taxon>
        <taxon>Spirosomataceae</taxon>
        <taxon>Fibrella</taxon>
    </lineage>
</organism>
<name>A0A939GGY7_9BACT</name>
<evidence type="ECO:0000256" key="1">
    <source>
        <dbReference type="ARBA" id="ARBA00038248"/>
    </source>
</evidence>
<evidence type="ECO:0000259" key="2">
    <source>
        <dbReference type="Pfam" id="PF05168"/>
    </source>
</evidence>
<dbReference type="EMBL" id="JAFMYV010000003">
    <property type="protein sequence ID" value="MBO0936302.1"/>
    <property type="molecule type" value="Genomic_DNA"/>
</dbReference>
<dbReference type="PANTHER" id="PTHR36565:SF1">
    <property type="entry name" value="UPF0332 PROTEIN TM_1000"/>
    <property type="match status" value="1"/>
</dbReference>
<dbReference type="InterPro" id="IPR052226">
    <property type="entry name" value="UPF0332_toxin"/>
</dbReference>
<comment type="similarity">
    <text evidence="1">Belongs to the UPF0332 family.</text>
</comment>
<evidence type="ECO:0000313" key="4">
    <source>
        <dbReference type="Proteomes" id="UP000664034"/>
    </source>
</evidence>
<gene>
    <name evidence="3" type="ORF">J2I47_07055</name>
</gene>
<reference evidence="3" key="1">
    <citation type="submission" date="2021-03" db="EMBL/GenBank/DDBJ databases">
        <title>Fibrella sp. HMF5335 genome sequencing and assembly.</title>
        <authorList>
            <person name="Kang H."/>
            <person name="Kim H."/>
            <person name="Bae S."/>
            <person name="Joh K."/>
        </authorList>
    </citation>
    <scope>NUCLEOTIDE SEQUENCE</scope>
    <source>
        <strain evidence="3">HMF5335</strain>
    </source>
</reference>
<dbReference type="Gene3D" id="1.20.120.330">
    <property type="entry name" value="Nucleotidyltransferases domain 2"/>
    <property type="match status" value="1"/>
</dbReference>
<protein>
    <submittedName>
        <fullName evidence="3">HEPN domain-containing protein</fullName>
    </submittedName>
</protein>
<proteinExistence type="inferred from homology"/>
<dbReference type="PANTHER" id="PTHR36565">
    <property type="entry name" value="UPF0332 PROTEIN TM_1000"/>
    <property type="match status" value="1"/>
</dbReference>
<evidence type="ECO:0000313" key="3">
    <source>
        <dbReference type="EMBL" id="MBO0936302.1"/>
    </source>
</evidence>
<dbReference type="InterPro" id="IPR007842">
    <property type="entry name" value="HEPN_dom"/>
</dbReference>
<dbReference type="RefSeq" id="WP_207363870.1">
    <property type="nucleotide sequence ID" value="NZ_JAFMYV010000003.1"/>
</dbReference>
<keyword evidence="4" id="KW-1185">Reference proteome</keyword>
<accession>A0A939GGY7</accession>
<dbReference type="Pfam" id="PF05168">
    <property type="entry name" value="HEPN"/>
    <property type="match status" value="1"/>
</dbReference>
<dbReference type="AlphaFoldDB" id="A0A939GGY7"/>
<sequence length="132" mass="15105">MGMNHSVESTIAYRLKKSWEDWEAACILADARSYSAVMNRLYYAAFHAVSALLFQGGIKHKVHNGAKAMFETHFVKLGIVSVEWGRFYSMLFTDRNESDYEDFVVFDAEDVLPLIPETAEFIQLVRSLIDKS</sequence>